<evidence type="ECO:0000256" key="1">
    <source>
        <dbReference type="SAM" id="SignalP"/>
    </source>
</evidence>
<reference evidence="3" key="1">
    <citation type="submission" date="2014-05" db="EMBL/GenBank/DDBJ databases">
        <title>ATOL: Assembling a taxonomically balanced genome-scale reconstruction of the evolutionary history of the Enterobacteriaceae.</title>
        <authorList>
            <person name="Plunkett G. III"/>
            <person name="Neeno-Eckwall E.C."/>
            <person name="Glasner J.D."/>
            <person name="Perna N.T."/>
        </authorList>
    </citation>
    <scope>NUCLEOTIDE SEQUENCE [LARGE SCALE GENOMIC DNA]</scope>
    <source>
        <strain evidence="3">ATCC 49490</strain>
    </source>
</reference>
<dbReference type="eggNOG" id="ENOG5032V2W">
    <property type="taxonomic scope" value="Bacteria"/>
</dbReference>
<name>A0A085ASJ8_9ENTR</name>
<dbReference type="AlphaFoldDB" id="A0A085ASJ8"/>
<proteinExistence type="predicted"/>
<dbReference type="Proteomes" id="UP000028630">
    <property type="component" value="Unassembled WGS sequence"/>
</dbReference>
<dbReference type="EMBL" id="JMTB01000005">
    <property type="protein sequence ID" value="KFC13193.1"/>
    <property type="molecule type" value="Genomic_DNA"/>
</dbReference>
<protein>
    <submittedName>
        <fullName evidence="2">YecR family protein</fullName>
    </submittedName>
</protein>
<dbReference type="RefSeq" id="WP_038153348.1">
    <property type="nucleotide sequence ID" value="NZ_JMTB01000005.1"/>
</dbReference>
<feature type="signal peptide" evidence="1">
    <location>
        <begin position="1"/>
        <end position="22"/>
    </location>
</feature>
<dbReference type="InterPro" id="IPR025731">
    <property type="entry name" value="YecR-like"/>
</dbReference>
<feature type="chain" id="PRO_5001786450" evidence="1">
    <location>
        <begin position="23"/>
        <end position="112"/>
    </location>
</feature>
<sequence>MNKFLLAAAVLSLSACTITRQAEVSNVDANSGVVRLSYGQAILQSARTDDYLANGTATKQCQQLGYATAVSYGQPIVTCTTTSGSLCLNNSVTIQYQCRGIAITQPKYNGYW</sequence>
<keyword evidence="1" id="KW-0732">Signal</keyword>
<dbReference type="PROSITE" id="PS51257">
    <property type="entry name" value="PROKAR_LIPOPROTEIN"/>
    <property type="match status" value="1"/>
</dbReference>
<keyword evidence="3" id="KW-1185">Reference proteome</keyword>
<accession>A0A085ASJ8</accession>
<evidence type="ECO:0000313" key="3">
    <source>
        <dbReference type="Proteomes" id="UP000028630"/>
    </source>
</evidence>
<dbReference type="OrthoDB" id="8607336at2"/>
<evidence type="ECO:0000313" key="2">
    <source>
        <dbReference type="EMBL" id="KFC13193.1"/>
    </source>
</evidence>
<comment type="caution">
    <text evidence="2">The sequence shown here is derived from an EMBL/GenBank/DDBJ whole genome shotgun (WGS) entry which is preliminary data.</text>
</comment>
<gene>
    <name evidence="2" type="primary">yecR</name>
    <name evidence="2" type="ORF">GTGU_00103</name>
</gene>
<dbReference type="Pfam" id="PF13992">
    <property type="entry name" value="YecR"/>
    <property type="match status" value="1"/>
</dbReference>
<organism evidence="2 3">
    <name type="scientific">Trabulsiella guamensis ATCC 49490</name>
    <dbReference type="NCBI Taxonomy" id="1005994"/>
    <lineage>
        <taxon>Bacteria</taxon>
        <taxon>Pseudomonadati</taxon>
        <taxon>Pseudomonadota</taxon>
        <taxon>Gammaproteobacteria</taxon>
        <taxon>Enterobacterales</taxon>
        <taxon>Enterobacteriaceae</taxon>
        <taxon>Trabulsiella</taxon>
    </lineage>
</organism>